<reference evidence="1" key="2">
    <citation type="journal article" date="2015" name="Fish Shellfish Immunol.">
        <title>Early steps in the European eel (Anguilla anguilla)-Vibrio vulnificus interaction in the gills: Role of the RtxA13 toxin.</title>
        <authorList>
            <person name="Callol A."/>
            <person name="Pajuelo D."/>
            <person name="Ebbesson L."/>
            <person name="Teles M."/>
            <person name="MacKenzie S."/>
            <person name="Amaro C."/>
        </authorList>
    </citation>
    <scope>NUCLEOTIDE SEQUENCE</scope>
</reference>
<organism evidence="1">
    <name type="scientific">Anguilla anguilla</name>
    <name type="common">European freshwater eel</name>
    <name type="synonym">Muraena anguilla</name>
    <dbReference type="NCBI Taxonomy" id="7936"/>
    <lineage>
        <taxon>Eukaryota</taxon>
        <taxon>Metazoa</taxon>
        <taxon>Chordata</taxon>
        <taxon>Craniata</taxon>
        <taxon>Vertebrata</taxon>
        <taxon>Euteleostomi</taxon>
        <taxon>Actinopterygii</taxon>
        <taxon>Neopterygii</taxon>
        <taxon>Teleostei</taxon>
        <taxon>Anguilliformes</taxon>
        <taxon>Anguillidae</taxon>
        <taxon>Anguilla</taxon>
    </lineage>
</organism>
<dbReference type="EMBL" id="GBXM01037230">
    <property type="protein sequence ID" value="JAH71347.1"/>
    <property type="molecule type" value="Transcribed_RNA"/>
</dbReference>
<reference evidence="1" key="1">
    <citation type="submission" date="2014-11" db="EMBL/GenBank/DDBJ databases">
        <authorList>
            <person name="Amaro Gonzalez C."/>
        </authorList>
    </citation>
    <scope>NUCLEOTIDE SEQUENCE</scope>
</reference>
<dbReference type="AlphaFoldDB" id="A0A0E9UZX9"/>
<protein>
    <submittedName>
        <fullName evidence="1">Uncharacterized protein</fullName>
    </submittedName>
</protein>
<accession>A0A0E9UZX9</accession>
<sequence length="40" mass="4593">MFRCFGSVFQHTEFETASFHMSALHPHLVIPVGTTPHFTF</sequence>
<proteinExistence type="predicted"/>
<evidence type="ECO:0000313" key="1">
    <source>
        <dbReference type="EMBL" id="JAH71347.1"/>
    </source>
</evidence>
<name>A0A0E9UZX9_ANGAN</name>